<gene>
    <name evidence="14 17" type="primary">purD</name>
    <name evidence="17" type="ORF">H1191_14340</name>
</gene>
<dbReference type="Gene3D" id="3.40.50.20">
    <property type="match status" value="1"/>
</dbReference>
<dbReference type="GO" id="GO:0005524">
    <property type="term" value="F:ATP binding"/>
    <property type="evidence" value="ECO:0007669"/>
    <property type="project" value="UniProtKB-UniRule"/>
</dbReference>
<keyword evidence="5 14" id="KW-0436">Ligase</keyword>
<evidence type="ECO:0000256" key="15">
    <source>
        <dbReference type="PROSITE-ProRule" id="PRU00409"/>
    </source>
</evidence>
<dbReference type="SUPFAM" id="SSF51246">
    <property type="entry name" value="Rudiment single hybrid motif"/>
    <property type="match status" value="1"/>
</dbReference>
<dbReference type="InterPro" id="IPR013815">
    <property type="entry name" value="ATP_grasp_subdomain_1"/>
</dbReference>
<evidence type="ECO:0000256" key="8">
    <source>
        <dbReference type="ARBA" id="ARBA00022755"/>
    </source>
</evidence>
<evidence type="ECO:0000256" key="10">
    <source>
        <dbReference type="ARBA" id="ARBA00023211"/>
    </source>
</evidence>
<dbReference type="PANTHER" id="PTHR43472:SF1">
    <property type="entry name" value="PHOSPHORIBOSYLAMINE--GLYCINE LIGASE, CHLOROPLASTIC"/>
    <property type="match status" value="1"/>
</dbReference>
<dbReference type="FunFam" id="3.40.50.20:FF:000006">
    <property type="entry name" value="Phosphoribosylamine--glycine ligase, chloroplastic"/>
    <property type="match status" value="1"/>
</dbReference>
<dbReference type="InterPro" id="IPR020559">
    <property type="entry name" value="PRibGlycinamide_synth_CS"/>
</dbReference>
<proteinExistence type="inferred from homology"/>
<evidence type="ECO:0000256" key="2">
    <source>
        <dbReference type="ARBA" id="ARBA00001946"/>
    </source>
</evidence>
<comment type="cofactor">
    <cofactor evidence="2">
        <name>Mg(2+)</name>
        <dbReference type="ChEBI" id="CHEBI:18420"/>
    </cofactor>
</comment>
<dbReference type="InterPro" id="IPR020560">
    <property type="entry name" value="PRibGlycinamide_synth_C-dom"/>
</dbReference>
<evidence type="ECO:0000256" key="12">
    <source>
        <dbReference type="ARBA" id="ARBA00042242"/>
    </source>
</evidence>
<dbReference type="HAMAP" id="MF_00138">
    <property type="entry name" value="GARS"/>
    <property type="match status" value="1"/>
</dbReference>
<evidence type="ECO:0000256" key="4">
    <source>
        <dbReference type="ARBA" id="ARBA00013255"/>
    </source>
</evidence>
<evidence type="ECO:0000256" key="13">
    <source>
        <dbReference type="ARBA" id="ARBA00042864"/>
    </source>
</evidence>
<dbReference type="GO" id="GO:0046872">
    <property type="term" value="F:metal ion binding"/>
    <property type="evidence" value="ECO:0007669"/>
    <property type="project" value="UniProtKB-KW"/>
</dbReference>
<dbReference type="SUPFAM" id="SSF52440">
    <property type="entry name" value="PreATP-grasp domain"/>
    <property type="match status" value="1"/>
</dbReference>
<keyword evidence="10" id="KW-0464">Manganese</keyword>
<dbReference type="FunFam" id="3.30.470.20:FF:000018">
    <property type="entry name" value="Trifunctional purine biosynthetic protein adenosine-3"/>
    <property type="match status" value="1"/>
</dbReference>
<dbReference type="InterPro" id="IPR011761">
    <property type="entry name" value="ATP-grasp"/>
</dbReference>
<dbReference type="InterPro" id="IPR020561">
    <property type="entry name" value="PRibGlycinamid_synth_ATP-grasp"/>
</dbReference>
<dbReference type="InterPro" id="IPR016185">
    <property type="entry name" value="PreATP-grasp_dom_sf"/>
</dbReference>
<dbReference type="PANTHER" id="PTHR43472">
    <property type="entry name" value="PHOSPHORIBOSYLAMINE--GLYCINE LIGASE"/>
    <property type="match status" value="1"/>
</dbReference>
<dbReference type="Pfam" id="PF01071">
    <property type="entry name" value="GARS_A"/>
    <property type="match status" value="1"/>
</dbReference>
<comment type="caution">
    <text evidence="17">The sequence shown here is derived from an EMBL/GenBank/DDBJ whole genome shotgun (WGS) entry which is preliminary data.</text>
</comment>
<dbReference type="EC" id="6.3.4.13" evidence="4 14"/>
<dbReference type="InterPro" id="IPR020562">
    <property type="entry name" value="PRibGlycinamide_synth_N"/>
</dbReference>
<dbReference type="Pfam" id="PF02843">
    <property type="entry name" value="GARS_C"/>
    <property type="match status" value="1"/>
</dbReference>
<keyword evidence="6" id="KW-0479">Metal-binding</keyword>
<dbReference type="Proteomes" id="UP000535491">
    <property type="component" value="Unassembled WGS sequence"/>
</dbReference>
<dbReference type="Gene3D" id="3.90.600.10">
    <property type="entry name" value="Phosphoribosylglycinamide synthetase, C-terminal domain"/>
    <property type="match status" value="1"/>
</dbReference>
<evidence type="ECO:0000256" key="6">
    <source>
        <dbReference type="ARBA" id="ARBA00022723"/>
    </source>
</evidence>
<dbReference type="InterPro" id="IPR000115">
    <property type="entry name" value="PRibGlycinamide_synth"/>
</dbReference>
<dbReference type="EMBL" id="JACEIQ010000015">
    <property type="protein sequence ID" value="MBA4495481.1"/>
    <property type="molecule type" value="Genomic_DNA"/>
</dbReference>
<comment type="pathway">
    <text evidence="3 14">Purine metabolism; IMP biosynthesis via de novo pathway; N(1)-(5-phospho-D-ribosyl)glycinamide from 5-phospho-alpha-D-ribose 1-diphosphate: step 2/2.</text>
</comment>
<dbReference type="Gene3D" id="3.30.1490.20">
    <property type="entry name" value="ATP-grasp fold, A domain"/>
    <property type="match status" value="1"/>
</dbReference>
<dbReference type="GO" id="GO:0006189">
    <property type="term" value="P:'de novo' IMP biosynthetic process"/>
    <property type="evidence" value="ECO:0007669"/>
    <property type="project" value="UniProtKB-UniRule"/>
</dbReference>
<dbReference type="UniPathway" id="UPA00074">
    <property type="reaction ID" value="UER00125"/>
</dbReference>
<dbReference type="InterPro" id="IPR037123">
    <property type="entry name" value="PRibGlycinamide_synth_C_sf"/>
</dbReference>
<evidence type="ECO:0000313" key="18">
    <source>
        <dbReference type="Proteomes" id="UP000535491"/>
    </source>
</evidence>
<dbReference type="NCBIfam" id="TIGR00877">
    <property type="entry name" value="purD"/>
    <property type="match status" value="1"/>
</dbReference>
<accession>A0A7W2A8C5</accession>
<organism evidence="17 18">
    <name type="scientific">Paenactinomyces guangxiensis</name>
    <dbReference type="NCBI Taxonomy" id="1490290"/>
    <lineage>
        <taxon>Bacteria</taxon>
        <taxon>Bacillati</taxon>
        <taxon>Bacillota</taxon>
        <taxon>Bacilli</taxon>
        <taxon>Bacillales</taxon>
        <taxon>Thermoactinomycetaceae</taxon>
        <taxon>Paenactinomyces</taxon>
    </lineage>
</organism>
<keyword evidence="18" id="KW-1185">Reference proteome</keyword>
<dbReference type="SMART" id="SM01210">
    <property type="entry name" value="GARS_C"/>
    <property type="match status" value="1"/>
</dbReference>
<evidence type="ECO:0000256" key="9">
    <source>
        <dbReference type="ARBA" id="ARBA00022840"/>
    </source>
</evidence>
<reference evidence="17 18" key="1">
    <citation type="submission" date="2020-07" db="EMBL/GenBank/DDBJ databases">
        <authorList>
            <person name="Feng H."/>
        </authorList>
    </citation>
    <scope>NUCLEOTIDE SEQUENCE [LARGE SCALE GENOMIC DNA]</scope>
    <source>
        <strain evidence="18">s-10</strain>
    </source>
</reference>
<evidence type="ECO:0000313" key="17">
    <source>
        <dbReference type="EMBL" id="MBA4495481.1"/>
    </source>
</evidence>
<sequence>MRILVIGNGGREHALVWKLAQSEKVTKIYCVPGNGGIESLAACVSLSVTDLDGLVRFAKEAGIDLTVVGPEVPLLEGIVDRFEAEGLRIFGPRKAAAQIEGSKRFAKELMVQYGIPTARFRSFTDAEQAKKYVREQGAPIVVKADGLAAGKGVVVAHSVEQAEQAIAQAMEKQVFGDAGKEVVIEEFLNGQEISLMAFLDGKTLQPMVAAQDHKPVYDHDQGPNTGGMGACSPVPQIPQHVIDQAIQTILLPTAEAFREEGIEYRGVLYAGLMVTPEGPKVIEFNARFGDPETQVVLPRLKTDLIDILLSVIGGRLADQKIEWNEEAAVCVVMAAGGYPGSYEKGKVIVGLPRDTRDQVVFHAGTKKADGQITTAGGRVLGVTALGSGIAEAREKAYQLVQQISFAQAHYRTDIAAKALK</sequence>
<dbReference type="RefSeq" id="WP_181752965.1">
    <property type="nucleotide sequence ID" value="NZ_JACEIQ010000015.1"/>
</dbReference>
<evidence type="ECO:0000256" key="14">
    <source>
        <dbReference type="HAMAP-Rule" id="MF_00138"/>
    </source>
</evidence>
<evidence type="ECO:0000256" key="1">
    <source>
        <dbReference type="ARBA" id="ARBA00001936"/>
    </source>
</evidence>
<keyword evidence="8 14" id="KW-0658">Purine biosynthesis</keyword>
<dbReference type="SMART" id="SM01209">
    <property type="entry name" value="GARS_A"/>
    <property type="match status" value="1"/>
</dbReference>
<dbReference type="GO" id="GO:0009113">
    <property type="term" value="P:purine nucleobase biosynthetic process"/>
    <property type="evidence" value="ECO:0007669"/>
    <property type="project" value="InterPro"/>
</dbReference>
<comment type="cofactor">
    <cofactor evidence="1">
        <name>Mn(2+)</name>
        <dbReference type="ChEBI" id="CHEBI:29035"/>
    </cofactor>
</comment>
<dbReference type="AlphaFoldDB" id="A0A7W2A8C5"/>
<evidence type="ECO:0000256" key="5">
    <source>
        <dbReference type="ARBA" id="ARBA00022598"/>
    </source>
</evidence>
<dbReference type="Gene3D" id="3.30.470.20">
    <property type="entry name" value="ATP-grasp fold, B domain"/>
    <property type="match status" value="1"/>
</dbReference>
<evidence type="ECO:0000256" key="3">
    <source>
        <dbReference type="ARBA" id="ARBA00005174"/>
    </source>
</evidence>
<dbReference type="FunFam" id="3.90.600.10:FF:000001">
    <property type="entry name" value="Trifunctional purine biosynthetic protein adenosine-3"/>
    <property type="match status" value="1"/>
</dbReference>
<evidence type="ECO:0000259" key="16">
    <source>
        <dbReference type="PROSITE" id="PS50975"/>
    </source>
</evidence>
<protein>
    <recommendedName>
        <fullName evidence="4 14">Phosphoribosylamine--glycine ligase</fullName>
        <ecNumber evidence="4 14">6.3.4.13</ecNumber>
    </recommendedName>
    <alternativeName>
        <fullName evidence="14">GARS</fullName>
    </alternativeName>
    <alternativeName>
        <fullName evidence="12 14">Glycinamide ribonucleotide synthetase</fullName>
    </alternativeName>
    <alternativeName>
        <fullName evidence="13 14">Phosphoribosylglycinamide synthetase</fullName>
    </alternativeName>
</protein>
<comment type="catalytic activity">
    <reaction evidence="14">
        <text>5-phospho-beta-D-ribosylamine + glycine + ATP = N(1)-(5-phospho-beta-D-ribosyl)glycinamide + ADP + phosphate + H(+)</text>
        <dbReference type="Rhea" id="RHEA:17453"/>
        <dbReference type="ChEBI" id="CHEBI:15378"/>
        <dbReference type="ChEBI" id="CHEBI:30616"/>
        <dbReference type="ChEBI" id="CHEBI:43474"/>
        <dbReference type="ChEBI" id="CHEBI:57305"/>
        <dbReference type="ChEBI" id="CHEBI:58681"/>
        <dbReference type="ChEBI" id="CHEBI:143788"/>
        <dbReference type="ChEBI" id="CHEBI:456216"/>
        <dbReference type="EC" id="6.3.4.13"/>
    </reaction>
</comment>
<dbReference type="FunFam" id="3.30.1490.20:FF:000006">
    <property type="entry name" value="phosphoribosylamine--glycine ligase, chloroplastic-like"/>
    <property type="match status" value="1"/>
</dbReference>
<comment type="similarity">
    <text evidence="11 14">Belongs to the GARS family.</text>
</comment>
<keyword evidence="7 15" id="KW-0547">Nucleotide-binding</keyword>
<evidence type="ECO:0000256" key="11">
    <source>
        <dbReference type="ARBA" id="ARBA00038345"/>
    </source>
</evidence>
<dbReference type="PROSITE" id="PS50975">
    <property type="entry name" value="ATP_GRASP"/>
    <property type="match status" value="1"/>
</dbReference>
<dbReference type="InterPro" id="IPR011054">
    <property type="entry name" value="Rudment_hybrid_motif"/>
</dbReference>
<evidence type="ECO:0000256" key="7">
    <source>
        <dbReference type="ARBA" id="ARBA00022741"/>
    </source>
</evidence>
<feature type="domain" description="ATP-grasp" evidence="16">
    <location>
        <begin position="107"/>
        <end position="313"/>
    </location>
</feature>
<dbReference type="SUPFAM" id="SSF56059">
    <property type="entry name" value="Glutathione synthetase ATP-binding domain-like"/>
    <property type="match status" value="1"/>
</dbReference>
<dbReference type="Pfam" id="PF02844">
    <property type="entry name" value="GARS_N"/>
    <property type="match status" value="1"/>
</dbReference>
<name>A0A7W2A8C5_9BACL</name>
<dbReference type="PROSITE" id="PS00184">
    <property type="entry name" value="GARS"/>
    <property type="match status" value="1"/>
</dbReference>
<dbReference type="GO" id="GO:0004637">
    <property type="term" value="F:phosphoribosylamine-glycine ligase activity"/>
    <property type="evidence" value="ECO:0007669"/>
    <property type="project" value="UniProtKB-UniRule"/>
</dbReference>
<keyword evidence="9 15" id="KW-0067">ATP-binding</keyword>